<dbReference type="GO" id="GO:0005737">
    <property type="term" value="C:cytoplasm"/>
    <property type="evidence" value="ECO:0007669"/>
    <property type="project" value="TreeGrafter"/>
</dbReference>
<dbReference type="InterPro" id="IPR016040">
    <property type="entry name" value="NAD(P)-bd_dom"/>
</dbReference>
<dbReference type="PANTHER" id="PTHR48079">
    <property type="entry name" value="PROTEIN YEEZ"/>
    <property type="match status" value="1"/>
</dbReference>
<evidence type="ECO:0000259" key="1">
    <source>
        <dbReference type="Pfam" id="PF13460"/>
    </source>
</evidence>
<dbReference type="GO" id="GO:0004029">
    <property type="term" value="F:aldehyde dehydrogenase (NAD+) activity"/>
    <property type="evidence" value="ECO:0007669"/>
    <property type="project" value="TreeGrafter"/>
</dbReference>
<accession>A0AAE5CB66</accession>
<dbReference type="InterPro" id="IPR051783">
    <property type="entry name" value="NAD(P)-dependent_oxidoreduct"/>
</dbReference>
<comment type="caution">
    <text evidence="2">The sequence shown here is derived from an EMBL/GenBank/DDBJ whole genome shotgun (WGS) entry which is preliminary data.</text>
</comment>
<dbReference type="Gene3D" id="3.40.50.720">
    <property type="entry name" value="NAD(P)-binding Rossmann-like Domain"/>
    <property type="match status" value="1"/>
</dbReference>
<gene>
    <name evidence="2" type="ORF">GWO12_09915</name>
</gene>
<evidence type="ECO:0000313" key="2">
    <source>
        <dbReference type="EMBL" id="NIR75407.1"/>
    </source>
</evidence>
<dbReference type="PANTHER" id="PTHR48079:SF6">
    <property type="entry name" value="NAD(P)-BINDING DOMAIN-CONTAINING PROTEIN-RELATED"/>
    <property type="match status" value="1"/>
</dbReference>
<organism evidence="2 3">
    <name type="scientific">Candidatus Kutchimonas denitrificans</name>
    <dbReference type="NCBI Taxonomy" id="3056748"/>
    <lineage>
        <taxon>Bacteria</taxon>
        <taxon>Pseudomonadati</taxon>
        <taxon>Gemmatimonadota</taxon>
        <taxon>Gemmatimonadia</taxon>
        <taxon>Candidatus Palauibacterales</taxon>
        <taxon>Candidatus Palauibacteraceae</taxon>
        <taxon>Candidatus Kutchimonas</taxon>
    </lineage>
</organism>
<proteinExistence type="predicted"/>
<dbReference type="SUPFAM" id="SSF51735">
    <property type="entry name" value="NAD(P)-binding Rossmann-fold domains"/>
    <property type="match status" value="1"/>
</dbReference>
<dbReference type="EMBL" id="JAACAK010000080">
    <property type="protein sequence ID" value="NIR75407.1"/>
    <property type="molecule type" value="Genomic_DNA"/>
</dbReference>
<dbReference type="InterPro" id="IPR036291">
    <property type="entry name" value="NAD(P)-bd_dom_sf"/>
</dbReference>
<dbReference type="Pfam" id="PF13460">
    <property type="entry name" value="NAD_binding_10"/>
    <property type="match status" value="1"/>
</dbReference>
<reference evidence="2 3" key="1">
    <citation type="submission" date="2020-01" db="EMBL/GenBank/DDBJ databases">
        <title>Genomes assembled from Gulf of Kutch pelagic sediment metagenomes.</title>
        <authorList>
            <person name="Chandrashekar M."/>
            <person name="Mahajan M.S."/>
            <person name="Dave K.J."/>
            <person name="Vatsa P."/>
            <person name="Nathani N.M."/>
        </authorList>
    </citation>
    <scope>NUCLEOTIDE SEQUENCE [LARGE SCALE GENOMIC DNA]</scope>
    <source>
        <strain evidence="2">KS3-K002</strain>
    </source>
</reference>
<dbReference type="AlphaFoldDB" id="A0AAE5CB66"/>
<name>A0AAE5CB66_9BACT</name>
<protein>
    <submittedName>
        <fullName evidence="2">NAD(P)H-binding protein</fullName>
    </submittedName>
</protein>
<evidence type="ECO:0000313" key="3">
    <source>
        <dbReference type="Proteomes" id="UP000702544"/>
    </source>
</evidence>
<dbReference type="Proteomes" id="UP000702544">
    <property type="component" value="Unassembled WGS sequence"/>
</dbReference>
<feature type="domain" description="NAD(P)-binding" evidence="1">
    <location>
        <begin position="13"/>
        <end position="119"/>
    </location>
</feature>
<sequence length="313" mass="34418">MEKLDFQRAAVFGATGATGREITRELRRRGVAVRAVSRSSENLARDFGELDVEPRAADLSEREAAVGAAAGCDLVFHCVGLPADRFPLHLPLTRNTVAAMEAHGARGVLVTSYWSYGPGDDEPMPEDRTPVPGSEMARIRKEQEDVVLGAGGCVARLPDFYGPGADLSLANDALQALQAGKTVTWPGDPDARRDFVFVPDTGPVLCELASRPQAYGGPWNVPGSGAETPRTILECGARILGAELKLRRGRRWMLELAALFNRQIRGFRDVFPLYERPLILDTTRIRELLGDLHLTSYEDGIRQYFAWLEDERS</sequence>